<reference evidence="3" key="1">
    <citation type="journal article" date="2023" name="Mol. Phylogenet. Evol.">
        <title>Genome-scale phylogeny and comparative genomics of the fungal order Sordariales.</title>
        <authorList>
            <person name="Hensen N."/>
            <person name="Bonometti L."/>
            <person name="Westerberg I."/>
            <person name="Brannstrom I.O."/>
            <person name="Guillou S."/>
            <person name="Cros-Aarteil S."/>
            <person name="Calhoun S."/>
            <person name="Haridas S."/>
            <person name="Kuo A."/>
            <person name="Mondo S."/>
            <person name="Pangilinan J."/>
            <person name="Riley R."/>
            <person name="LaButti K."/>
            <person name="Andreopoulos B."/>
            <person name="Lipzen A."/>
            <person name="Chen C."/>
            <person name="Yan M."/>
            <person name="Daum C."/>
            <person name="Ng V."/>
            <person name="Clum A."/>
            <person name="Steindorff A."/>
            <person name="Ohm R.A."/>
            <person name="Martin F."/>
            <person name="Silar P."/>
            <person name="Natvig D.O."/>
            <person name="Lalanne C."/>
            <person name="Gautier V."/>
            <person name="Ament-Velasquez S.L."/>
            <person name="Kruys A."/>
            <person name="Hutchinson M.I."/>
            <person name="Powell A.J."/>
            <person name="Barry K."/>
            <person name="Miller A.N."/>
            <person name="Grigoriev I.V."/>
            <person name="Debuchy R."/>
            <person name="Gladieux P."/>
            <person name="Hiltunen Thoren M."/>
            <person name="Johannesson H."/>
        </authorList>
    </citation>
    <scope>NUCLEOTIDE SEQUENCE [LARGE SCALE GENOMIC DNA]</scope>
    <source>
        <strain evidence="3">CBS 284.82</strain>
    </source>
</reference>
<evidence type="ECO:0000313" key="3">
    <source>
        <dbReference type="Proteomes" id="UP001303115"/>
    </source>
</evidence>
<sequence length="376" mass="40932">MEGHHTSNPFGGSANLSTTPKHEPTPIPLPLPTLIDIGLLKSTLLPSLTLNTTLGCVAYTAGRLTNRLDTKDVVWPLAPVLNAWYAAVVRHTPPFTPTEDGGVSLQTAWRVLGGADRLLLGGVTLWGGRLFYRFVTRAWARGGRDDPRYEGVKYQRGLAVGGKGVVEGGGFWDWAWLTAYLPEAVVQSVIALSVTTPFRLGLGGFGQGRVFGVGGGYAEVVRAVAVGLFSAGFALEVVADWQLGEFKEKVESKGKMCREGVWGVVRHPNYLGDALVHFSFPLFLFANNMLAPVALLGPLANYLFLRCVGGDKQTEESQTRRYSAEDVAKKVDFDRYRHERNSFWPDASQVHNKWAWAIVGCGVAGALADMVIRALF</sequence>
<keyword evidence="3" id="KW-1185">Reference proteome</keyword>
<feature type="region of interest" description="Disordered" evidence="1">
    <location>
        <begin position="1"/>
        <end position="25"/>
    </location>
</feature>
<evidence type="ECO:0000313" key="2">
    <source>
        <dbReference type="EMBL" id="KAK4034759.1"/>
    </source>
</evidence>
<feature type="compositionally biased region" description="Polar residues" evidence="1">
    <location>
        <begin position="1"/>
        <end position="19"/>
    </location>
</feature>
<proteinExistence type="predicted"/>
<name>A0AAN6PAH7_9PEZI</name>
<dbReference type="GO" id="GO:0016020">
    <property type="term" value="C:membrane"/>
    <property type="evidence" value="ECO:0007669"/>
    <property type="project" value="TreeGrafter"/>
</dbReference>
<dbReference type="PANTHER" id="PTHR32251">
    <property type="entry name" value="3-OXO-5-ALPHA-STEROID 4-DEHYDROGENASE"/>
    <property type="match status" value="1"/>
</dbReference>
<protein>
    <submittedName>
        <fullName evidence="2">Lamin-B receptor</fullName>
    </submittedName>
</protein>
<accession>A0AAN6PAH7</accession>
<dbReference type="AlphaFoldDB" id="A0AAN6PAH7"/>
<dbReference type="Gene3D" id="1.20.120.1630">
    <property type="match status" value="1"/>
</dbReference>
<gene>
    <name evidence="2" type="ORF">C8A01DRAFT_18471</name>
</gene>
<dbReference type="Pfam" id="PF06966">
    <property type="entry name" value="DUF1295"/>
    <property type="match status" value="1"/>
</dbReference>
<comment type="caution">
    <text evidence="2">The sequence shown here is derived from an EMBL/GenBank/DDBJ whole genome shotgun (WGS) entry which is preliminary data.</text>
</comment>
<keyword evidence="2" id="KW-0675">Receptor</keyword>
<dbReference type="InterPro" id="IPR010721">
    <property type="entry name" value="UstE-like"/>
</dbReference>
<dbReference type="EMBL" id="MU854466">
    <property type="protein sequence ID" value="KAK4034759.1"/>
    <property type="molecule type" value="Genomic_DNA"/>
</dbReference>
<organism evidence="2 3">
    <name type="scientific">Parachaetomium inaequale</name>
    <dbReference type="NCBI Taxonomy" id="2588326"/>
    <lineage>
        <taxon>Eukaryota</taxon>
        <taxon>Fungi</taxon>
        <taxon>Dikarya</taxon>
        <taxon>Ascomycota</taxon>
        <taxon>Pezizomycotina</taxon>
        <taxon>Sordariomycetes</taxon>
        <taxon>Sordariomycetidae</taxon>
        <taxon>Sordariales</taxon>
        <taxon>Chaetomiaceae</taxon>
        <taxon>Parachaetomium</taxon>
    </lineage>
</organism>
<dbReference type="PANTHER" id="PTHR32251:SF15">
    <property type="entry name" value="3-OXO-5-ALPHA-STEROID 4-DEHYDROGENASE (DUF1295)"/>
    <property type="match status" value="1"/>
</dbReference>
<evidence type="ECO:0000256" key="1">
    <source>
        <dbReference type="SAM" id="MobiDB-lite"/>
    </source>
</evidence>
<dbReference type="Proteomes" id="UP001303115">
    <property type="component" value="Unassembled WGS sequence"/>
</dbReference>